<feature type="region of interest" description="Disordered" evidence="2">
    <location>
        <begin position="808"/>
        <end position="829"/>
    </location>
</feature>
<evidence type="ECO:0000259" key="5">
    <source>
        <dbReference type="Pfam" id="PF20155"/>
    </source>
</evidence>
<evidence type="ECO:0000256" key="1">
    <source>
        <dbReference type="SAM" id="Coils"/>
    </source>
</evidence>
<sequence>MASLRELIIKISANSSSFQSEIARASRMGADYFKTMERGNRQAENATRQSQRALADLNGQLVSVRGSALAMGGALAGAFATGNLVAMADKWNSLNARVKLATTSTEDFTIAQAGLMRISQYTGSTFEANASLFSRASSSLREWGYGTQDILKLTDALSTGLQVSGASADETASLITQLSQALGRGVLRGQDFNSVAQSGQRVMKALADGMGVAQKDLKGLADTGKLTTDVIVPALISQLGQLRKEFDTMPNSVSAASTRVMNAFQQWVGGQNNVVGVTATVSAGLDGLAKNIDTVAFALGAMASVGAARFFGGMVSSMGNATTGILKAYRAEVSLAAAQVDGTKVATARARAAVYRAQQALEAARGTDRQSAAERRLEASQARVTRNIAARTAAQAALNNVTSVGSRLMSGALGLVGGIPGLVMMGAGAWYYMHQQQEQARASAEAYVKTLDEVRAKLPTMTLPDISDHKKNAQNSLDEYSKKIKEQTGLVERLERQIVALKETQSAGISGGYTQYMMARNPSKGVPDTSGDVTEKLKQSTEQLATERARLNQIQQEAGSIGLSLEVIERRRVDLIREQAWRDNAAYQSLVMMTGQHTEFNRILGLGNTLLATRQGLLVNAPLRMPQATVTDTEQQSLLQKQQAAELAGLEGISRVRKQAQFDLQKMGKTGPENSAYAAQYTQAMEKEFTETQRLAKAKKDGASATNLQNKAENEAARTAEQYSRKIADLSVAVEVQKVRASQGEKAADLYAASHENGTKWTNEQRKAIEASAVELATWTQKADEAVRKQREMADALKELTDAARKYRDDAAASEKTRGMGQRQRDQFDERQQVERIFDKSDKGSAAVAARIAALDALDMKYKEAKAAEADWMGGVSAGLADWVDEASNFAGQAADATKSAMSGMVNNITDMLNGNKASWKDWSISVLESIEKILVNAAIVNGLKSLGNSMSGAGGMLGSIGGFISGAVANAKGGVYDSPSLSAYSNSVVSSPTYFAFAKGAGLMGEAGPEAIMPLTRAADGSLGVRALTASQPIGAGVGASVGAPIVNITVYSDGQTTTSAPAGMEQFGTEVGKFVDQRIRVYLQKATGQGGMLTTAIKGGR</sequence>
<feature type="coiled-coil region" evidence="1">
    <location>
        <begin position="470"/>
        <end position="504"/>
    </location>
</feature>
<dbReference type="NCBIfam" id="TIGR02675">
    <property type="entry name" value="tape_meas_nterm"/>
    <property type="match status" value="1"/>
</dbReference>
<dbReference type="Pfam" id="PF06120">
    <property type="entry name" value="Phage_HK97_TLTM"/>
    <property type="match status" value="1"/>
</dbReference>
<dbReference type="AlphaFoldDB" id="A0AAW3WSI1"/>
<feature type="domain" description="Tape measure protein N-terminal" evidence="5">
    <location>
        <begin position="83"/>
        <end position="270"/>
    </location>
</feature>
<evidence type="ECO:0000259" key="4">
    <source>
        <dbReference type="Pfam" id="PF09718"/>
    </source>
</evidence>
<dbReference type="Proteomes" id="UP000659084">
    <property type="component" value="Unassembled WGS sequence"/>
</dbReference>
<name>A0AAW3WSI1_SERFO</name>
<dbReference type="InterPro" id="IPR006431">
    <property type="entry name" value="Phage_tape_meas_C"/>
</dbReference>
<dbReference type="Pfam" id="PF20155">
    <property type="entry name" value="TMP_3"/>
    <property type="match status" value="1"/>
</dbReference>
<gene>
    <name evidence="6" type="ORF">H8J20_17115</name>
</gene>
<evidence type="ECO:0000259" key="3">
    <source>
        <dbReference type="Pfam" id="PF06120"/>
    </source>
</evidence>
<dbReference type="InterPro" id="IPR013491">
    <property type="entry name" value="Tape_meas_N"/>
</dbReference>
<dbReference type="EMBL" id="JACNYO010000018">
    <property type="protein sequence ID" value="MBC3213868.1"/>
    <property type="molecule type" value="Genomic_DNA"/>
</dbReference>
<evidence type="ECO:0000313" key="6">
    <source>
        <dbReference type="EMBL" id="MBC3213868.1"/>
    </source>
</evidence>
<accession>A0AAW3WSI1</accession>
<dbReference type="InterPro" id="IPR009302">
    <property type="entry name" value="Tail_length_tape_measure"/>
</dbReference>
<comment type="caution">
    <text evidence="6">The sequence shown here is derived from an EMBL/GenBank/DDBJ whole genome shotgun (WGS) entry which is preliminary data.</text>
</comment>
<proteinExistence type="predicted"/>
<protein>
    <submittedName>
        <fullName evidence="6">Phage tail tape measure protein</fullName>
    </submittedName>
</protein>
<evidence type="ECO:0000256" key="2">
    <source>
        <dbReference type="SAM" id="MobiDB-lite"/>
    </source>
</evidence>
<evidence type="ECO:0000313" key="7">
    <source>
        <dbReference type="Proteomes" id="UP000659084"/>
    </source>
</evidence>
<organism evidence="6 7">
    <name type="scientific">Serratia fonticola</name>
    <dbReference type="NCBI Taxonomy" id="47917"/>
    <lineage>
        <taxon>Bacteria</taxon>
        <taxon>Pseudomonadati</taxon>
        <taxon>Pseudomonadota</taxon>
        <taxon>Gammaproteobacteria</taxon>
        <taxon>Enterobacterales</taxon>
        <taxon>Yersiniaceae</taxon>
        <taxon>Serratia</taxon>
    </lineage>
</organism>
<dbReference type="NCBIfam" id="TIGR01541">
    <property type="entry name" value="tape_meas_lam_C"/>
    <property type="match status" value="1"/>
</dbReference>
<dbReference type="RefSeq" id="WP_021180373.1">
    <property type="nucleotide sequence ID" value="NZ_JACBIV010000007.1"/>
</dbReference>
<feature type="domain" description="Bacteriophage tail tape measure C-terminal" evidence="4">
    <location>
        <begin position="871"/>
        <end position="942"/>
    </location>
</feature>
<keyword evidence="1" id="KW-0175">Coiled coil</keyword>
<reference evidence="6" key="1">
    <citation type="submission" date="2020-08" db="EMBL/GenBank/DDBJ databases">
        <title>Food and environmental bacterial isolates.</title>
        <authorList>
            <person name="Richter L."/>
            <person name="Du Plessis E.M."/>
            <person name="Duvenage S."/>
            <person name="Allam M."/>
            <person name="Korsten L."/>
        </authorList>
    </citation>
    <scope>NUCLEOTIDE SEQUENCE</scope>
    <source>
        <strain evidence="6">UPMP2127</strain>
    </source>
</reference>
<feature type="domain" description="Tail length tape measure" evidence="3">
    <location>
        <begin position="395"/>
        <end position="670"/>
    </location>
</feature>
<dbReference type="Pfam" id="PF09718">
    <property type="entry name" value="Tape_meas_lam_C"/>
    <property type="match status" value="1"/>
</dbReference>